<keyword evidence="3 5" id="KW-1133">Transmembrane helix</keyword>
<feature type="transmembrane region" description="Helical" evidence="5">
    <location>
        <begin position="208"/>
        <end position="232"/>
    </location>
</feature>
<protein>
    <submittedName>
        <fullName evidence="7">MFS transporter</fullName>
    </submittedName>
</protein>
<feature type="transmembrane region" description="Helical" evidence="5">
    <location>
        <begin position="363"/>
        <end position="380"/>
    </location>
</feature>
<accession>A0ABV9T2J6</accession>
<feature type="domain" description="Major facilitator superfamily (MFS) profile" evidence="6">
    <location>
        <begin position="208"/>
        <end position="388"/>
    </location>
</feature>
<feature type="transmembrane region" description="Helical" evidence="5">
    <location>
        <begin position="299"/>
        <end position="318"/>
    </location>
</feature>
<dbReference type="InterPro" id="IPR020846">
    <property type="entry name" value="MFS_dom"/>
</dbReference>
<name>A0ABV9T2J6_9BACT</name>
<dbReference type="PROSITE" id="PS50850">
    <property type="entry name" value="MFS"/>
    <property type="match status" value="1"/>
</dbReference>
<dbReference type="PANTHER" id="PTHR23514">
    <property type="entry name" value="BYPASS OF STOP CODON PROTEIN 6"/>
    <property type="match status" value="1"/>
</dbReference>
<feature type="transmembrane region" description="Helical" evidence="5">
    <location>
        <begin position="275"/>
        <end position="293"/>
    </location>
</feature>
<evidence type="ECO:0000256" key="1">
    <source>
        <dbReference type="ARBA" id="ARBA00004141"/>
    </source>
</evidence>
<evidence type="ECO:0000256" key="5">
    <source>
        <dbReference type="SAM" id="Phobius"/>
    </source>
</evidence>
<evidence type="ECO:0000313" key="7">
    <source>
        <dbReference type="EMBL" id="MFC4872833.1"/>
    </source>
</evidence>
<dbReference type="InterPro" id="IPR011701">
    <property type="entry name" value="MFS"/>
</dbReference>
<gene>
    <name evidence="7" type="ORF">ACFPFU_14145</name>
</gene>
<dbReference type="CDD" id="cd17393">
    <property type="entry name" value="MFS_MosC_like"/>
    <property type="match status" value="1"/>
</dbReference>
<dbReference type="InterPro" id="IPR036259">
    <property type="entry name" value="MFS_trans_sf"/>
</dbReference>
<dbReference type="PANTHER" id="PTHR23514:SF13">
    <property type="entry name" value="INNER MEMBRANE PROTEIN YBJJ"/>
    <property type="match status" value="1"/>
</dbReference>
<keyword evidence="2 5" id="KW-0812">Transmembrane</keyword>
<evidence type="ECO:0000256" key="2">
    <source>
        <dbReference type="ARBA" id="ARBA00022692"/>
    </source>
</evidence>
<feature type="transmembrane region" description="Helical" evidence="5">
    <location>
        <begin position="244"/>
        <end position="263"/>
    </location>
</feature>
<feature type="transmembrane region" description="Helical" evidence="5">
    <location>
        <begin position="102"/>
        <end position="120"/>
    </location>
</feature>
<reference evidence="8" key="1">
    <citation type="journal article" date="2019" name="Int. J. Syst. Evol. Microbiol.">
        <title>The Global Catalogue of Microorganisms (GCM) 10K type strain sequencing project: providing services to taxonomists for standard genome sequencing and annotation.</title>
        <authorList>
            <consortium name="The Broad Institute Genomics Platform"/>
            <consortium name="The Broad Institute Genome Sequencing Center for Infectious Disease"/>
            <person name="Wu L."/>
            <person name="Ma J."/>
        </authorList>
    </citation>
    <scope>NUCLEOTIDE SEQUENCE [LARGE SCALE GENOMIC DNA]</scope>
    <source>
        <strain evidence="8">CGMCC 4.7466</strain>
    </source>
</reference>
<dbReference type="Pfam" id="PF07690">
    <property type="entry name" value="MFS_1"/>
    <property type="match status" value="1"/>
</dbReference>
<dbReference type="Gene3D" id="1.20.1250.20">
    <property type="entry name" value="MFS general substrate transporter like domains"/>
    <property type="match status" value="1"/>
</dbReference>
<feature type="transmembrane region" description="Helical" evidence="5">
    <location>
        <begin position="168"/>
        <end position="187"/>
    </location>
</feature>
<dbReference type="SUPFAM" id="SSF103473">
    <property type="entry name" value="MFS general substrate transporter"/>
    <property type="match status" value="1"/>
</dbReference>
<organism evidence="7 8">
    <name type="scientific">Negadavirga shengliensis</name>
    <dbReference type="NCBI Taxonomy" id="1389218"/>
    <lineage>
        <taxon>Bacteria</taxon>
        <taxon>Pseudomonadati</taxon>
        <taxon>Bacteroidota</taxon>
        <taxon>Cytophagia</taxon>
        <taxon>Cytophagales</taxon>
        <taxon>Cyclobacteriaceae</taxon>
        <taxon>Negadavirga</taxon>
    </lineage>
</organism>
<feature type="transmembrane region" description="Helical" evidence="5">
    <location>
        <begin position="141"/>
        <end position="162"/>
    </location>
</feature>
<sequence>MGLITMNSLKKRRLAVGGFFFLTGLCFSSWASRIPDFQVKFSLSEGQLGSLLLGMPLGSLLALPLAAWAVYKLGSRAVVLWGTSFYLFFLITLGVANSGFQLALMVFVFGMMGNIMNISLNTQALGVEHDYGRSILSSFHGLWSFAGFAGAGLGALMVYLAVVPFFHYLIVFAVGLGVVLLFKGSIIREANTKESSGGGLVLKKPDAILLRLGMVGFCGMMCEGCMFDWSGVYMAKVVQPAKQWIPLGYVAFMGAMATGRFIADKLATRWGKVTVLKGSGILIFAGLLTSVMLPYFATVVTGFLLVGFGTAAVVPLTYSMAGRSSQYPPGIAIAMISTISFFGFLLGPPLIGFIAELLHLKSSFALIGIMGAMITVLVSYKNQVFALK</sequence>
<dbReference type="RefSeq" id="WP_377065412.1">
    <property type="nucleotide sequence ID" value="NZ_JBHSJJ010000007.1"/>
</dbReference>
<comment type="subcellular location">
    <subcellularLocation>
        <location evidence="1">Membrane</location>
        <topology evidence="1">Multi-pass membrane protein</topology>
    </subcellularLocation>
</comment>
<keyword evidence="8" id="KW-1185">Reference proteome</keyword>
<feature type="transmembrane region" description="Helical" evidence="5">
    <location>
        <begin position="47"/>
        <end position="71"/>
    </location>
</feature>
<keyword evidence="4 5" id="KW-0472">Membrane</keyword>
<evidence type="ECO:0000259" key="6">
    <source>
        <dbReference type="PROSITE" id="PS50850"/>
    </source>
</evidence>
<dbReference type="EMBL" id="JBHSJJ010000007">
    <property type="protein sequence ID" value="MFC4872833.1"/>
    <property type="molecule type" value="Genomic_DNA"/>
</dbReference>
<comment type="caution">
    <text evidence="7">The sequence shown here is derived from an EMBL/GenBank/DDBJ whole genome shotgun (WGS) entry which is preliminary data.</text>
</comment>
<dbReference type="Proteomes" id="UP001595818">
    <property type="component" value="Unassembled WGS sequence"/>
</dbReference>
<evidence type="ECO:0000256" key="4">
    <source>
        <dbReference type="ARBA" id="ARBA00023136"/>
    </source>
</evidence>
<feature type="transmembrane region" description="Helical" evidence="5">
    <location>
        <begin position="330"/>
        <end position="351"/>
    </location>
</feature>
<evidence type="ECO:0000256" key="3">
    <source>
        <dbReference type="ARBA" id="ARBA00022989"/>
    </source>
</evidence>
<feature type="transmembrane region" description="Helical" evidence="5">
    <location>
        <begin position="78"/>
        <end position="96"/>
    </location>
</feature>
<proteinExistence type="predicted"/>
<evidence type="ECO:0000313" key="8">
    <source>
        <dbReference type="Proteomes" id="UP001595818"/>
    </source>
</evidence>
<dbReference type="InterPro" id="IPR051788">
    <property type="entry name" value="MFS_Transporter"/>
</dbReference>